<dbReference type="Proteomes" id="UP000008635">
    <property type="component" value="Chromosome"/>
</dbReference>
<protein>
    <submittedName>
        <fullName evidence="2">Aminoglycoside phosphotransferase</fullName>
    </submittedName>
</protein>
<reference evidence="2 3" key="1">
    <citation type="journal article" date="2011" name="Stand. Genomic Sci.">
        <title>Complete genome sequence of Deinococcus maricopensis type strain (LB-34).</title>
        <authorList>
            <person name="Pukall R."/>
            <person name="Zeytun A."/>
            <person name="Lucas S."/>
            <person name="Lapidus A."/>
            <person name="Hammon N."/>
            <person name="Deshpande S."/>
            <person name="Nolan M."/>
            <person name="Cheng J.F."/>
            <person name="Pitluck S."/>
            <person name="Liolios K."/>
            <person name="Pagani I."/>
            <person name="Mikhailova N."/>
            <person name="Ivanova N."/>
            <person name="Mavromatis K."/>
            <person name="Pati A."/>
            <person name="Tapia R."/>
            <person name="Han C."/>
            <person name="Goodwin L."/>
            <person name="Chen A."/>
            <person name="Palaniappan K."/>
            <person name="Land M."/>
            <person name="Hauser L."/>
            <person name="Chang Y.J."/>
            <person name="Jeffries C.D."/>
            <person name="Brambilla E.M."/>
            <person name="Rohde M."/>
            <person name="Goker M."/>
            <person name="Detter J.C."/>
            <person name="Woyke T."/>
            <person name="Bristow J."/>
            <person name="Eisen J.A."/>
            <person name="Markowitz V."/>
            <person name="Hugenholtz P."/>
            <person name="Kyrpides N.C."/>
            <person name="Klenk H.P."/>
        </authorList>
    </citation>
    <scope>NUCLEOTIDE SEQUENCE [LARGE SCALE GENOMIC DNA]</scope>
    <source>
        <strain evidence="3">DSM 21211 / LMG 22137 / NRRL B-23946 / LB-34</strain>
    </source>
</reference>
<dbReference type="HOGENOM" id="CLU_876388_0_0_0"/>
<keyword evidence="2" id="KW-0808">Transferase</keyword>
<sequence>MTHDALITAALHPYGLSGAPFTVLRTLGNVVARVDTPDGPRGLRVCRSSVTRERLHEEFRVLAAARAAGLDVPEPLPDVTGDPLPRAQGRDVALFRWVPGEGAGAHMSEAVAAQLGTLSAHLHAALRALGQPHPWYGPTHDAAWLSGPASWWATRADRDLGAHACARMAPAIAACAQHLAHHAAEMQVIHADLHFGNALVRADGTVAAIDFDMCAVGLPAFDLAVTEGEFEDFDHPDALKAAFRGAYAAASGAPYPQGVALMRVAASVAFLEWVFTSANDEVRTQKLRWVPRLIDRVAARAPGARQGGPTGSAGPRP</sequence>
<proteinExistence type="predicted"/>
<dbReference type="SUPFAM" id="SSF56112">
    <property type="entry name" value="Protein kinase-like (PK-like)"/>
    <property type="match status" value="1"/>
</dbReference>
<evidence type="ECO:0000313" key="2">
    <source>
        <dbReference type="EMBL" id="ADV66265.1"/>
    </source>
</evidence>
<evidence type="ECO:0000259" key="1">
    <source>
        <dbReference type="Pfam" id="PF01636"/>
    </source>
</evidence>
<evidence type="ECO:0000313" key="3">
    <source>
        <dbReference type="Proteomes" id="UP000008635"/>
    </source>
</evidence>
<dbReference type="eggNOG" id="COG2334">
    <property type="taxonomic scope" value="Bacteria"/>
</dbReference>
<feature type="domain" description="Aminoglycoside phosphotransferase" evidence="1">
    <location>
        <begin position="31"/>
        <end position="257"/>
    </location>
</feature>
<reference evidence="3" key="2">
    <citation type="submission" date="2011-01" db="EMBL/GenBank/DDBJ databases">
        <title>The complete genome of Deinococcus maricopensis DSM 21211.</title>
        <authorList>
            <consortium name="US DOE Joint Genome Institute (JGI-PGF)"/>
            <person name="Lucas S."/>
            <person name="Copeland A."/>
            <person name="Lapidus A."/>
            <person name="Goodwin L."/>
            <person name="Pitluck S."/>
            <person name="Kyrpides N."/>
            <person name="Mavromatis K."/>
            <person name="Pagani I."/>
            <person name="Ivanova N."/>
            <person name="Ovchinnikova G."/>
            <person name="Zeytun A."/>
            <person name="Detter J.C."/>
            <person name="Han C."/>
            <person name="Land M."/>
            <person name="Hauser L."/>
            <person name="Markowitz V."/>
            <person name="Cheng J.-F."/>
            <person name="Hugenholtz P."/>
            <person name="Woyke T."/>
            <person name="Wu D."/>
            <person name="Pukall R."/>
            <person name="Gehrich-Schroeter G."/>
            <person name="Brambilla E."/>
            <person name="Klenk H.-P."/>
            <person name="Eisen J.A."/>
        </authorList>
    </citation>
    <scope>NUCLEOTIDE SEQUENCE [LARGE SCALE GENOMIC DNA]</scope>
    <source>
        <strain evidence="3">DSM 21211 / LMG 22137 / NRRL B-23946 / LB-34</strain>
    </source>
</reference>
<dbReference type="InterPro" id="IPR011009">
    <property type="entry name" value="Kinase-like_dom_sf"/>
</dbReference>
<dbReference type="EMBL" id="CP002454">
    <property type="protein sequence ID" value="ADV66265.1"/>
    <property type="molecule type" value="Genomic_DNA"/>
</dbReference>
<dbReference type="InterPro" id="IPR002575">
    <property type="entry name" value="Aminoglycoside_PTrfase"/>
</dbReference>
<dbReference type="Pfam" id="PF01636">
    <property type="entry name" value="APH"/>
    <property type="match status" value="1"/>
</dbReference>
<accession>E8U5C6</accession>
<dbReference type="Gene3D" id="3.90.1200.10">
    <property type="match status" value="1"/>
</dbReference>
<organism evidence="2 3">
    <name type="scientific">Deinococcus maricopensis (strain DSM 21211 / LMG 22137 / NRRL B-23946 / LB-34)</name>
    <dbReference type="NCBI Taxonomy" id="709986"/>
    <lineage>
        <taxon>Bacteria</taxon>
        <taxon>Thermotogati</taxon>
        <taxon>Deinococcota</taxon>
        <taxon>Deinococci</taxon>
        <taxon>Deinococcales</taxon>
        <taxon>Deinococcaceae</taxon>
        <taxon>Deinococcus</taxon>
    </lineage>
</organism>
<dbReference type="RefSeq" id="WP_013555770.1">
    <property type="nucleotide sequence ID" value="NC_014958.1"/>
</dbReference>
<dbReference type="Gene3D" id="3.30.200.20">
    <property type="entry name" value="Phosphorylase Kinase, domain 1"/>
    <property type="match status" value="1"/>
</dbReference>
<keyword evidence="3" id="KW-1185">Reference proteome</keyword>
<dbReference type="AlphaFoldDB" id="E8U5C6"/>
<gene>
    <name evidence="2" type="ordered locus">Deima_0607</name>
</gene>
<dbReference type="KEGG" id="dmr:Deima_0607"/>
<name>E8U5C6_DEIML</name>
<dbReference type="GO" id="GO:0016740">
    <property type="term" value="F:transferase activity"/>
    <property type="evidence" value="ECO:0007669"/>
    <property type="project" value="UniProtKB-KW"/>
</dbReference>